<evidence type="ECO:0000313" key="3">
    <source>
        <dbReference type="Proteomes" id="UP000067625"/>
    </source>
</evidence>
<reference evidence="2 3" key="2">
    <citation type="journal article" date="2016" name="Int. J. Syst. Evol. Microbiol.">
        <title>Bacillus gobiensis sp. nov., isolated from a soil sample.</title>
        <authorList>
            <person name="Liu B."/>
            <person name="Liu G.H."/>
            <person name="Cetin S."/>
            <person name="Schumann P."/>
            <person name="Pan Z.Z."/>
            <person name="Chen Q.Q."/>
        </authorList>
    </citation>
    <scope>NUCLEOTIDE SEQUENCE [LARGE SCALE GENOMIC DNA]</scope>
    <source>
        <strain evidence="2 3">FJAT-4402</strain>
    </source>
</reference>
<accession>A0A0M4FR03</accession>
<dbReference type="SUPFAM" id="SSF53335">
    <property type="entry name" value="S-adenosyl-L-methionine-dependent methyltransferases"/>
    <property type="match status" value="1"/>
</dbReference>
<dbReference type="STRING" id="1441095.AM592_08890"/>
<reference evidence="3" key="1">
    <citation type="submission" date="2015-08" db="EMBL/GenBank/DDBJ databases">
        <title>Genome sequencing project for genomic taxonomy and phylogenomics of Bacillus-like bacteria.</title>
        <authorList>
            <person name="Liu B."/>
            <person name="Wang J."/>
            <person name="Zhu Y."/>
            <person name="Liu G."/>
            <person name="Chen Q."/>
            <person name="Chen Z."/>
            <person name="Lan J."/>
            <person name="Che J."/>
            <person name="Ge C."/>
            <person name="Shi H."/>
            <person name="Pan Z."/>
            <person name="Liu X."/>
        </authorList>
    </citation>
    <scope>NUCLEOTIDE SEQUENCE [LARGE SCALE GENOMIC DNA]</scope>
    <source>
        <strain evidence="3">FJAT-4402</strain>
    </source>
</reference>
<dbReference type="GO" id="GO:0032259">
    <property type="term" value="P:methylation"/>
    <property type="evidence" value="ECO:0007669"/>
    <property type="project" value="UniProtKB-KW"/>
</dbReference>
<organism evidence="2 3">
    <name type="scientific">Bacillus gobiensis</name>
    <dbReference type="NCBI Taxonomy" id="1441095"/>
    <lineage>
        <taxon>Bacteria</taxon>
        <taxon>Bacillati</taxon>
        <taxon>Bacillota</taxon>
        <taxon>Bacilli</taxon>
        <taxon>Bacillales</taxon>
        <taxon>Bacillaceae</taxon>
        <taxon>Bacillus</taxon>
    </lineage>
</organism>
<dbReference type="EMBL" id="CP012600">
    <property type="protein sequence ID" value="ALC81709.1"/>
    <property type="molecule type" value="Genomic_DNA"/>
</dbReference>
<dbReference type="PANTHER" id="PTHR43861">
    <property type="entry name" value="TRANS-ACONITATE 2-METHYLTRANSFERASE-RELATED"/>
    <property type="match status" value="1"/>
</dbReference>
<feature type="domain" description="Methyltransferase type 11" evidence="1">
    <location>
        <begin position="39"/>
        <end position="134"/>
    </location>
</feature>
<proteinExistence type="predicted"/>
<dbReference type="InterPro" id="IPR013216">
    <property type="entry name" value="Methyltransf_11"/>
</dbReference>
<gene>
    <name evidence="2" type="ORF">AM592_08890</name>
</gene>
<protein>
    <submittedName>
        <fullName evidence="2">Methyltransferase type 11</fullName>
    </submittedName>
</protein>
<dbReference type="CDD" id="cd02440">
    <property type="entry name" value="AdoMet_MTases"/>
    <property type="match status" value="1"/>
</dbReference>
<dbReference type="Gene3D" id="3.40.50.150">
    <property type="entry name" value="Vaccinia Virus protein VP39"/>
    <property type="match status" value="1"/>
</dbReference>
<keyword evidence="2" id="KW-0808">Transferase</keyword>
<keyword evidence="2" id="KW-0489">Methyltransferase</keyword>
<dbReference type="Pfam" id="PF08241">
    <property type="entry name" value="Methyltransf_11"/>
    <property type="match status" value="1"/>
</dbReference>
<sequence>MPIDFHNEKNRFTYSKRLANSTWINKIREIYDVKGKKALDIGCGGGIYTKALSEMGASYVTGLDFSEQMLISAKDNCKDHNNIDFKVGNALDTKLPGEQYDVVLERAVIHHITDLSSCFKETFRLLKKGGSCIIQDRTPEDCLLKGSSTHIRGYFFSKYPNLKEKEISRRYSSEEVHQALLNAGFQKIKEYKLWETRSIYNEVDQLSNDLLSRTGRSILHELTDNQLQNLVDYIKQQLKTENGEQIIEKDRWTIWTARKN</sequence>
<dbReference type="GO" id="GO:0008757">
    <property type="term" value="F:S-adenosylmethionine-dependent methyltransferase activity"/>
    <property type="evidence" value="ECO:0007669"/>
    <property type="project" value="InterPro"/>
</dbReference>
<dbReference type="OrthoDB" id="9791837at2"/>
<name>A0A0M4FR03_9BACI</name>
<dbReference type="InterPro" id="IPR029063">
    <property type="entry name" value="SAM-dependent_MTases_sf"/>
</dbReference>
<dbReference type="RefSeq" id="WP_053603473.1">
    <property type="nucleotide sequence ID" value="NZ_CP012600.1"/>
</dbReference>
<dbReference type="Proteomes" id="UP000067625">
    <property type="component" value="Chromosome"/>
</dbReference>
<dbReference type="PATRIC" id="fig|1441095.3.peg.1952"/>
<evidence type="ECO:0000259" key="1">
    <source>
        <dbReference type="Pfam" id="PF08241"/>
    </source>
</evidence>
<dbReference type="AlphaFoldDB" id="A0A0M4FR03"/>
<evidence type="ECO:0000313" key="2">
    <source>
        <dbReference type="EMBL" id="ALC81709.1"/>
    </source>
</evidence>
<keyword evidence="3" id="KW-1185">Reference proteome</keyword>